<keyword evidence="4" id="KW-0539">Nucleus</keyword>
<dbReference type="Gene3D" id="1.10.20.10">
    <property type="entry name" value="Histone, subunit A"/>
    <property type="match status" value="1"/>
</dbReference>
<gene>
    <name evidence="7" type="ORF">KHLLAP_LOCUS4981</name>
</gene>
<evidence type="ECO:0000313" key="7">
    <source>
        <dbReference type="EMBL" id="CAJ2504513.1"/>
    </source>
</evidence>
<dbReference type="InterPro" id="IPR009072">
    <property type="entry name" value="Histone-fold"/>
</dbReference>
<comment type="caution">
    <text evidence="7">The sequence shown here is derived from an EMBL/GenBank/DDBJ whole genome shotgun (WGS) entry which is preliminary data.</text>
</comment>
<feature type="compositionally biased region" description="Acidic residues" evidence="5">
    <location>
        <begin position="122"/>
        <end position="131"/>
    </location>
</feature>
<feature type="region of interest" description="Disordered" evidence="5">
    <location>
        <begin position="62"/>
        <end position="170"/>
    </location>
</feature>
<feature type="region of interest" description="Disordered" evidence="5">
    <location>
        <begin position="464"/>
        <end position="490"/>
    </location>
</feature>
<proteinExistence type="predicted"/>
<feature type="region of interest" description="Disordered" evidence="5">
    <location>
        <begin position="242"/>
        <end position="263"/>
    </location>
</feature>
<name>A0AAI8YEN8_9PEZI</name>
<feature type="region of interest" description="Disordered" evidence="5">
    <location>
        <begin position="290"/>
        <end position="335"/>
    </location>
</feature>
<reference evidence="7" key="1">
    <citation type="submission" date="2023-10" db="EMBL/GenBank/DDBJ databases">
        <authorList>
            <person name="Hackl T."/>
        </authorList>
    </citation>
    <scope>NUCLEOTIDE SEQUENCE</scope>
</reference>
<dbReference type="GO" id="GO:0003682">
    <property type="term" value="F:chromatin binding"/>
    <property type="evidence" value="ECO:0007669"/>
    <property type="project" value="TreeGrafter"/>
</dbReference>
<dbReference type="GO" id="GO:0000712">
    <property type="term" value="P:resolution of meiotic recombination intermediates"/>
    <property type="evidence" value="ECO:0007669"/>
    <property type="project" value="TreeGrafter"/>
</dbReference>
<dbReference type="PANTHER" id="PTHR22980:SF5">
    <property type="entry name" value="CENP-T_HISTONE H4 HISTONE FOLD DOMAIN-CONTAINING PROTEIN"/>
    <property type="match status" value="1"/>
</dbReference>
<feature type="compositionally biased region" description="Acidic residues" evidence="5">
    <location>
        <begin position="290"/>
        <end position="302"/>
    </location>
</feature>
<dbReference type="SUPFAM" id="SSF47113">
    <property type="entry name" value="Histone-fold"/>
    <property type="match status" value="1"/>
</dbReference>
<dbReference type="GO" id="GO:0031297">
    <property type="term" value="P:replication fork processing"/>
    <property type="evidence" value="ECO:0007669"/>
    <property type="project" value="TreeGrafter"/>
</dbReference>
<keyword evidence="8" id="KW-1185">Reference proteome</keyword>
<feature type="compositionally biased region" description="Basic and acidic residues" evidence="5">
    <location>
        <begin position="242"/>
        <end position="251"/>
    </location>
</feature>
<comment type="subcellular location">
    <subcellularLocation>
        <location evidence="2">Chromosome</location>
    </subcellularLocation>
    <subcellularLocation>
        <location evidence="1">Nucleus</location>
    </subcellularLocation>
</comment>
<organism evidence="7 8">
    <name type="scientific">Anthostomella pinea</name>
    <dbReference type="NCBI Taxonomy" id="933095"/>
    <lineage>
        <taxon>Eukaryota</taxon>
        <taxon>Fungi</taxon>
        <taxon>Dikarya</taxon>
        <taxon>Ascomycota</taxon>
        <taxon>Pezizomycotina</taxon>
        <taxon>Sordariomycetes</taxon>
        <taxon>Xylariomycetidae</taxon>
        <taxon>Xylariales</taxon>
        <taxon>Xylariaceae</taxon>
        <taxon>Anthostomella</taxon>
    </lineage>
</organism>
<accession>A0AAI8YEN8</accession>
<dbReference type="Pfam" id="PF15511">
    <property type="entry name" value="CENP-T_C"/>
    <property type="match status" value="1"/>
</dbReference>
<feature type="region of interest" description="Disordered" evidence="5">
    <location>
        <begin position="1"/>
        <end position="50"/>
    </location>
</feature>
<feature type="domain" description="CENP-T/Histone H4 histone fold" evidence="6">
    <location>
        <begin position="362"/>
        <end position="467"/>
    </location>
</feature>
<dbReference type="Proteomes" id="UP001295740">
    <property type="component" value="Unassembled WGS sequence"/>
</dbReference>
<dbReference type="GO" id="GO:0071821">
    <property type="term" value="C:FANCM-MHF complex"/>
    <property type="evidence" value="ECO:0007669"/>
    <property type="project" value="TreeGrafter"/>
</dbReference>
<evidence type="ECO:0000313" key="8">
    <source>
        <dbReference type="Proteomes" id="UP001295740"/>
    </source>
</evidence>
<evidence type="ECO:0000256" key="1">
    <source>
        <dbReference type="ARBA" id="ARBA00004123"/>
    </source>
</evidence>
<dbReference type="PANTHER" id="PTHR22980">
    <property type="entry name" value="CORTISTATIN"/>
    <property type="match status" value="1"/>
</dbReference>
<evidence type="ECO:0000256" key="4">
    <source>
        <dbReference type="ARBA" id="ARBA00023242"/>
    </source>
</evidence>
<dbReference type="CDD" id="cd22920">
    <property type="entry name" value="HFD_CENP-T"/>
    <property type="match status" value="1"/>
</dbReference>
<evidence type="ECO:0000256" key="5">
    <source>
        <dbReference type="SAM" id="MobiDB-lite"/>
    </source>
</evidence>
<feature type="compositionally biased region" description="Polar residues" evidence="5">
    <location>
        <begin position="28"/>
        <end position="45"/>
    </location>
</feature>
<dbReference type="GO" id="GO:0046982">
    <property type="term" value="F:protein heterodimerization activity"/>
    <property type="evidence" value="ECO:0007669"/>
    <property type="project" value="InterPro"/>
</dbReference>
<sequence length="490" mass="54167">MASNNPGSAHAATPRALATPNRRAISAEPTSGRPSASARRNNNVATPHGRAAIRAMNQRRATLFTPGRVRRRSLREQRETPRDLLRNLSRVLAPTTQPVSSSSSSPGPHARGEDNTTLSILPEDDEADDDFPIERPRFSLPLGPEEDEDDDSDLKPPRLSGLEDENYTAQSIELPRRARSEGPLGRIDRMSMGSVRFSDYAGPEILSEEDVGIDSGFFPPPALEDTGDVVFDEQAMFEHLDTDETRRETVGRESGFPGLELPDARDESTFMMAPIESPTRDLTTIEGLEEQDEPQLDDDSDGNEPLGAPDLDDDSDRDEPMGALEPDDHNEDIDVTIDVSRIAEFTAKKGKRKKAGKKISRHGIEYPSLPTNVVKRLATTFAKTAGTKAKITPDTLTSIMQATDWFFEQLGDDLSAYAKHAGRKTIDESDMITLMRRQRQTSASTTPFALAQRYLPRELLQELRMPVPAPTKAPRKKSRQVEVDGEEDVT</sequence>
<evidence type="ECO:0000259" key="6">
    <source>
        <dbReference type="Pfam" id="PF15511"/>
    </source>
</evidence>
<dbReference type="AlphaFoldDB" id="A0AAI8YEN8"/>
<keyword evidence="3" id="KW-0158">Chromosome</keyword>
<feature type="compositionally biased region" description="Basic and acidic residues" evidence="5">
    <location>
        <begin position="74"/>
        <end position="85"/>
    </location>
</feature>
<dbReference type="GO" id="GO:0005694">
    <property type="term" value="C:chromosome"/>
    <property type="evidence" value="ECO:0007669"/>
    <property type="project" value="UniProtKB-SubCell"/>
</dbReference>
<dbReference type="InterPro" id="IPR035425">
    <property type="entry name" value="CENP-T/H4_C"/>
</dbReference>
<evidence type="ECO:0000256" key="2">
    <source>
        <dbReference type="ARBA" id="ARBA00004286"/>
    </source>
</evidence>
<dbReference type="EMBL" id="CAUWAG010000006">
    <property type="protein sequence ID" value="CAJ2504513.1"/>
    <property type="molecule type" value="Genomic_DNA"/>
</dbReference>
<evidence type="ECO:0000256" key="3">
    <source>
        <dbReference type="ARBA" id="ARBA00022454"/>
    </source>
</evidence>
<protein>
    <submittedName>
        <fullName evidence="7">Uu.00g119070.m01.CDS01</fullName>
    </submittedName>
</protein>